<keyword evidence="6" id="KW-0482">Metalloprotease</keyword>
<keyword evidence="8" id="KW-1185">Reference proteome</keyword>
<dbReference type="GO" id="GO:0016805">
    <property type="term" value="F:dipeptidase activity"/>
    <property type="evidence" value="ECO:0007669"/>
    <property type="project" value="UniProtKB-KW"/>
</dbReference>
<dbReference type="Gene3D" id="3.30.1380.10">
    <property type="match status" value="1"/>
</dbReference>
<keyword evidence="7" id="KW-0961">Cell wall biogenesis/degradation</keyword>
<dbReference type="GO" id="GO:0071555">
    <property type="term" value="P:cell wall organization"/>
    <property type="evidence" value="ECO:0007669"/>
    <property type="project" value="UniProtKB-KW"/>
</dbReference>
<dbReference type="CDD" id="cd14817">
    <property type="entry name" value="D-Ala-D-Ala_dipeptidase_VanX"/>
    <property type="match status" value="1"/>
</dbReference>
<dbReference type="Pfam" id="PF01427">
    <property type="entry name" value="Peptidase_M15"/>
    <property type="match status" value="2"/>
</dbReference>
<dbReference type="InterPro" id="IPR009045">
    <property type="entry name" value="Zn_M74/Hedgehog-like"/>
</dbReference>
<dbReference type="GO" id="GO:0008237">
    <property type="term" value="F:metallopeptidase activity"/>
    <property type="evidence" value="ECO:0007669"/>
    <property type="project" value="UniProtKB-KW"/>
</dbReference>
<organism evidence="8 9">
    <name type="scientific">Ditylenchus dipsaci</name>
    <dbReference type="NCBI Taxonomy" id="166011"/>
    <lineage>
        <taxon>Eukaryota</taxon>
        <taxon>Metazoa</taxon>
        <taxon>Ecdysozoa</taxon>
        <taxon>Nematoda</taxon>
        <taxon>Chromadorea</taxon>
        <taxon>Rhabditida</taxon>
        <taxon>Tylenchina</taxon>
        <taxon>Tylenchomorpha</taxon>
        <taxon>Sphaerularioidea</taxon>
        <taxon>Anguinidae</taxon>
        <taxon>Anguininae</taxon>
        <taxon>Ditylenchus</taxon>
    </lineage>
</organism>
<evidence type="ECO:0000313" key="9">
    <source>
        <dbReference type="WBParaSite" id="jg9321"/>
    </source>
</evidence>
<dbReference type="PANTHER" id="PTHR43126">
    <property type="entry name" value="D-ALANYL-D-ALANINE DIPEPTIDASE"/>
    <property type="match status" value="1"/>
</dbReference>
<evidence type="ECO:0000256" key="5">
    <source>
        <dbReference type="ARBA" id="ARBA00022997"/>
    </source>
</evidence>
<accession>A0A915ESH0</accession>
<dbReference type="GO" id="GO:0046872">
    <property type="term" value="F:metal ion binding"/>
    <property type="evidence" value="ECO:0007669"/>
    <property type="project" value="UniProtKB-KW"/>
</dbReference>
<dbReference type="InterPro" id="IPR000755">
    <property type="entry name" value="A_A_dipeptidase"/>
</dbReference>
<proteinExistence type="inferred from homology"/>
<keyword evidence="2" id="KW-0479">Metal-binding</keyword>
<dbReference type="PANTHER" id="PTHR43126:SF1">
    <property type="entry name" value="D-ALANYL-D-ALANINE DIPEPTIDASE"/>
    <property type="match status" value="1"/>
</dbReference>
<dbReference type="GO" id="GO:0006508">
    <property type="term" value="P:proteolysis"/>
    <property type="evidence" value="ECO:0007669"/>
    <property type="project" value="UniProtKB-KW"/>
</dbReference>
<dbReference type="PIRSF" id="PIRSF026671">
    <property type="entry name" value="AA_dipeptidase"/>
    <property type="match status" value="1"/>
</dbReference>
<sequence length="249" mass="28300">MSDEVLTLPISLPYGLIFVKDIISSNIIENLRYSTSQNFTNRPVAGYPATCNAILTVSAVEALNTAVNQLKADGYSLVIYDAYRPQKAVDQFVQWSENTNDQEAKDKYYPHVNKQDLFNLGYLSKKSGHSRGSTLDVTIILLSNTLKPIQPVERELGDGRKVLWLDDGTIDMGTGFDLFDEASHHGSDLVEEGHKKMRNYFKGVMEAAGFVANPKEWWHYTFKNEPFADLYYDFDLQSAYMEQEQKIDE</sequence>
<evidence type="ECO:0000256" key="1">
    <source>
        <dbReference type="ARBA" id="ARBA00022670"/>
    </source>
</evidence>
<name>A0A915ESH0_9BILA</name>
<reference evidence="9" key="1">
    <citation type="submission" date="2022-11" db="UniProtKB">
        <authorList>
            <consortium name="WormBaseParasite"/>
        </authorList>
    </citation>
    <scope>IDENTIFICATION</scope>
</reference>
<dbReference type="WBParaSite" id="jg9321">
    <property type="protein sequence ID" value="jg9321"/>
    <property type="gene ID" value="jg9321"/>
</dbReference>
<evidence type="ECO:0000256" key="7">
    <source>
        <dbReference type="ARBA" id="ARBA00023316"/>
    </source>
</evidence>
<keyword evidence="1" id="KW-0645">Protease</keyword>
<evidence type="ECO:0000256" key="6">
    <source>
        <dbReference type="ARBA" id="ARBA00023049"/>
    </source>
</evidence>
<keyword evidence="4" id="KW-0862">Zinc</keyword>
<evidence type="ECO:0000256" key="2">
    <source>
        <dbReference type="ARBA" id="ARBA00022723"/>
    </source>
</evidence>
<keyword evidence="5" id="KW-0224">Dipeptidase</keyword>
<dbReference type="HAMAP" id="MF_01924">
    <property type="entry name" value="A_A_dipeptidase"/>
    <property type="match status" value="1"/>
</dbReference>
<dbReference type="SUPFAM" id="SSF55166">
    <property type="entry name" value="Hedgehog/DD-peptidase"/>
    <property type="match status" value="1"/>
</dbReference>
<keyword evidence="3" id="KW-0378">Hydrolase</keyword>
<dbReference type="AlphaFoldDB" id="A0A915ESH0"/>
<evidence type="ECO:0000256" key="4">
    <source>
        <dbReference type="ARBA" id="ARBA00022833"/>
    </source>
</evidence>
<evidence type="ECO:0000256" key="3">
    <source>
        <dbReference type="ARBA" id="ARBA00022801"/>
    </source>
</evidence>
<protein>
    <submittedName>
        <fullName evidence="9">D-Ala-D-Ala dipeptidase</fullName>
    </submittedName>
</protein>
<evidence type="ECO:0000313" key="8">
    <source>
        <dbReference type="Proteomes" id="UP000887574"/>
    </source>
</evidence>
<dbReference type="Proteomes" id="UP000887574">
    <property type="component" value="Unplaced"/>
</dbReference>